<dbReference type="Gene3D" id="3.30.420.10">
    <property type="entry name" value="Ribonuclease H-like superfamily/Ribonuclease H"/>
    <property type="match status" value="1"/>
</dbReference>
<dbReference type="Pfam" id="PF13456">
    <property type="entry name" value="RVT_3"/>
    <property type="match status" value="1"/>
</dbReference>
<dbReference type="CDD" id="cd06222">
    <property type="entry name" value="RNase_H_like"/>
    <property type="match status" value="1"/>
</dbReference>
<dbReference type="InterPro" id="IPR012337">
    <property type="entry name" value="RNaseH-like_sf"/>
</dbReference>
<accession>A0A8S9IP37</accession>
<dbReference type="PROSITE" id="PS50879">
    <property type="entry name" value="RNASE_H_1"/>
    <property type="match status" value="1"/>
</dbReference>
<reference evidence="2" key="1">
    <citation type="submission" date="2019-12" db="EMBL/GenBank/DDBJ databases">
        <title>Genome sequencing and annotation of Brassica cretica.</title>
        <authorList>
            <person name="Studholme D.J."/>
            <person name="Sarris P.F."/>
        </authorList>
    </citation>
    <scope>NUCLEOTIDE SEQUENCE</scope>
    <source>
        <strain evidence="2">PFS-102/07</strain>
        <tissue evidence="2">Leaf</tissue>
    </source>
</reference>
<dbReference type="GO" id="GO:0003676">
    <property type="term" value="F:nucleic acid binding"/>
    <property type="evidence" value="ECO:0007669"/>
    <property type="project" value="InterPro"/>
</dbReference>
<gene>
    <name evidence="2" type="ORF">F2Q70_00004912</name>
</gene>
<dbReference type="InterPro" id="IPR036397">
    <property type="entry name" value="RNaseH_sf"/>
</dbReference>
<dbReference type="SUPFAM" id="SSF53098">
    <property type="entry name" value="Ribonuclease H-like"/>
    <property type="match status" value="1"/>
</dbReference>
<comment type="caution">
    <text evidence="2">The sequence shown here is derived from an EMBL/GenBank/DDBJ whole genome shotgun (WGS) entry which is preliminary data.</text>
</comment>
<dbReference type="PANTHER" id="PTHR47074:SF11">
    <property type="entry name" value="REVERSE TRANSCRIPTASE-LIKE PROTEIN"/>
    <property type="match status" value="1"/>
</dbReference>
<proteinExistence type="predicted"/>
<dbReference type="InterPro" id="IPR002156">
    <property type="entry name" value="RNaseH_domain"/>
</dbReference>
<sequence>MGWIIKSRDGEVICRGSSNRTHVGSALMAEALAVREALRKAKELNLQSLQIFSDSQVLVSAMCKGLDLNEIAGVQQDIKSLATLFCPISFSVISRLENSQADSLAKSGLDRLMLA</sequence>
<dbReference type="GO" id="GO:0004523">
    <property type="term" value="F:RNA-DNA hybrid ribonuclease activity"/>
    <property type="evidence" value="ECO:0007669"/>
    <property type="project" value="InterPro"/>
</dbReference>
<dbReference type="EMBL" id="QGKY02001015">
    <property type="protein sequence ID" value="KAF2571345.1"/>
    <property type="molecule type" value="Genomic_DNA"/>
</dbReference>
<name>A0A8S9IP37_BRACR</name>
<evidence type="ECO:0000313" key="2">
    <source>
        <dbReference type="EMBL" id="KAF2571345.1"/>
    </source>
</evidence>
<dbReference type="PANTHER" id="PTHR47074">
    <property type="entry name" value="BNAC02G40300D PROTEIN"/>
    <property type="match status" value="1"/>
</dbReference>
<protein>
    <recommendedName>
        <fullName evidence="1">RNase H type-1 domain-containing protein</fullName>
    </recommendedName>
</protein>
<dbReference type="AlphaFoldDB" id="A0A8S9IP37"/>
<evidence type="ECO:0000259" key="1">
    <source>
        <dbReference type="PROSITE" id="PS50879"/>
    </source>
</evidence>
<organism evidence="2">
    <name type="scientific">Brassica cretica</name>
    <name type="common">Mustard</name>
    <dbReference type="NCBI Taxonomy" id="69181"/>
    <lineage>
        <taxon>Eukaryota</taxon>
        <taxon>Viridiplantae</taxon>
        <taxon>Streptophyta</taxon>
        <taxon>Embryophyta</taxon>
        <taxon>Tracheophyta</taxon>
        <taxon>Spermatophyta</taxon>
        <taxon>Magnoliopsida</taxon>
        <taxon>eudicotyledons</taxon>
        <taxon>Gunneridae</taxon>
        <taxon>Pentapetalae</taxon>
        <taxon>rosids</taxon>
        <taxon>malvids</taxon>
        <taxon>Brassicales</taxon>
        <taxon>Brassicaceae</taxon>
        <taxon>Brassiceae</taxon>
        <taxon>Brassica</taxon>
    </lineage>
</organism>
<feature type="domain" description="RNase H type-1" evidence="1">
    <location>
        <begin position="1"/>
        <end position="110"/>
    </location>
</feature>
<dbReference type="InterPro" id="IPR052929">
    <property type="entry name" value="RNase_H-like_EbsB-rel"/>
</dbReference>
<dbReference type="InterPro" id="IPR044730">
    <property type="entry name" value="RNase_H-like_dom_plant"/>
</dbReference>